<dbReference type="Proteomes" id="UP001596445">
    <property type="component" value="Unassembled WGS sequence"/>
</dbReference>
<dbReference type="InterPro" id="IPR001646">
    <property type="entry name" value="5peptide_repeat"/>
</dbReference>
<name>A0ABD5W3M2_9EURY</name>
<reference evidence="2 3" key="1">
    <citation type="journal article" date="2019" name="Int. J. Syst. Evol. Microbiol.">
        <title>The Global Catalogue of Microorganisms (GCM) 10K type strain sequencing project: providing services to taxonomists for standard genome sequencing and annotation.</title>
        <authorList>
            <consortium name="The Broad Institute Genomics Platform"/>
            <consortium name="The Broad Institute Genome Sequencing Center for Infectious Disease"/>
            <person name="Wu L."/>
            <person name="Ma J."/>
        </authorList>
    </citation>
    <scope>NUCLEOTIDE SEQUENCE [LARGE SCALE GENOMIC DNA]</scope>
    <source>
        <strain evidence="2 3">JCM 30072</strain>
    </source>
</reference>
<evidence type="ECO:0000313" key="2">
    <source>
        <dbReference type="EMBL" id="MFC7057818.1"/>
    </source>
</evidence>
<dbReference type="GeneID" id="76629747"/>
<dbReference type="EMBL" id="JBHSZI010000001">
    <property type="protein sequence ID" value="MFC7057818.1"/>
    <property type="molecule type" value="Genomic_DNA"/>
</dbReference>
<evidence type="ECO:0000313" key="3">
    <source>
        <dbReference type="Proteomes" id="UP001596445"/>
    </source>
</evidence>
<feature type="transmembrane region" description="Helical" evidence="1">
    <location>
        <begin position="508"/>
        <end position="531"/>
    </location>
</feature>
<proteinExistence type="predicted"/>
<sequence>MATECGYTHDVSSERFEDMPGDQWKCSQPATGGDRCVFHADPDTVSDETVRESFLNVVATEKGAVRLIGTRLSSLSVDYAILDGPSNHPIDLRESVIGGGLSARYVTVKRPLRLDGARLEGIVNLEDAVFSRRVDFGDTVFGGRVSFRLVNFESALDLRDADFHEPAYMRLAVFQRGIYGVGVTFHAAADFLNTRFEDVCNFYRASFHSGAIFDSSTFAGGNAQFFEAEIDSPAVKLDSAMDNPRSEREYYEDIALSMDGVTCDRDLRLAGATLGGDVVFTSSDLGRDLKCGDLSTTDHIVVNCSGTTVVTGKIGGSNDRVTYDFTDATVGEIDIADDASFDMFRFDETTFSGFDFGAYKQELAVRDWRLHDASTDYSPTRLENLYLRAKNGANEIGETRAAAEFFIYEMVYRRRNHYHLALTGSSIRERLRAASKWVSNTALQFSCGYGERPFRPVVFSMGLIVAFASLYALLGAPVVYPGFLGYLTFSIEGFVSLVLGLPDVTNPVLGFFVAVEGFLGGFIIALFVFTLTRSISR</sequence>
<dbReference type="RefSeq" id="WP_267163611.1">
    <property type="nucleotide sequence ID" value="NZ_CP112972.1"/>
</dbReference>
<keyword evidence="1" id="KW-1133">Transmembrane helix</keyword>
<feature type="transmembrane region" description="Helical" evidence="1">
    <location>
        <begin position="483"/>
        <end position="502"/>
    </location>
</feature>
<keyword evidence="1" id="KW-0472">Membrane</keyword>
<comment type="caution">
    <text evidence="2">The sequence shown here is derived from an EMBL/GenBank/DDBJ whole genome shotgun (WGS) entry which is preliminary data.</text>
</comment>
<organism evidence="2 3">
    <name type="scientific">Halovenus salina</name>
    <dbReference type="NCBI Taxonomy" id="1510225"/>
    <lineage>
        <taxon>Archaea</taxon>
        <taxon>Methanobacteriati</taxon>
        <taxon>Methanobacteriota</taxon>
        <taxon>Stenosarchaea group</taxon>
        <taxon>Halobacteria</taxon>
        <taxon>Halobacteriales</taxon>
        <taxon>Haloarculaceae</taxon>
        <taxon>Halovenus</taxon>
    </lineage>
</organism>
<feature type="transmembrane region" description="Helical" evidence="1">
    <location>
        <begin position="457"/>
        <end position="476"/>
    </location>
</feature>
<dbReference type="Pfam" id="PF13576">
    <property type="entry name" value="Pentapeptide_3"/>
    <property type="match status" value="1"/>
</dbReference>
<protein>
    <submittedName>
        <fullName evidence="2">Pentapeptide repeat-containing protein</fullName>
    </submittedName>
</protein>
<keyword evidence="1" id="KW-0812">Transmembrane</keyword>
<accession>A0ABD5W3M2</accession>
<evidence type="ECO:0000256" key="1">
    <source>
        <dbReference type="SAM" id="Phobius"/>
    </source>
</evidence>
<dbReference type="AlphaFoldDB" id="A0ABD5W3M2"/>
<keyword evidence="3" id="KW-1185">Reference proteome</keyword>
<gene>
    <name evidence="2" type="ORF">ACFQQG_06105</name>
</gene>